<dbReference type="EMBL" id="AJZD02000117">
    <property type="protein sequence ID" value="OEF93715.1"/>
    <property type="molecule type" value="Genomic_DNA"/>
</dbReference>
<accession>A0A1E5FTB4</accession>
<dbReference type="AlphaFoldDB" id="A0A1E5FTB4"/>
<reference evidence="2 3" key="1">
    <citation type="journal article" date="2012" name="Science">
        <title>Ecological populations of bacteria act as socially cohesive units of antibiotic production and resistance.</title>
        <authorList>
            <person name="Cordero O.X."/>
            <person name="Wildschutte H."/>
            <person name="Kirkup B."/>
            <person name="Proehl S."/>
            <person name="Ngo L."/>
            <person name="Hussain F."/>
            <person name="Le Roux F."/>
            <person name="Mincer T."/>
            <person name="Polz M.F."/>
        </authorList>
    </citation>
    <scope>NUCLEOTIDE SEQUENCE [LARGE SCALE GENOMIC DNA]</scope>
    <source>
        <strain evidence="2 3">12E03</strain>
    </source>
</reference>
<comment type="caution">
    <text evidence="2">The sequence shown here is derived from an EMBL/GenBank/DDBJ whole genome shotgun (WGS) entry which is preliminary data.</text>
</comment>
<evidence type="ECO:0000313" key="2">
    <source>
        <dbReference type="EMBL" id="OEF93715.1"/>
    </source>
</evidence>
<evidence type="ECO:0000313" key="3">
    <source>
        <dbReference type="Proteomes" id="UP000094802"/>
    </source>
</evidence>
<evidence type="ECO:0000256" key="1">
    <source>
        <dbReference type="SAM" id="MobiDB-lite"/>
    </source>
</evidence>
<feature type="region of interest" description="Disordered" evidence="1">
    <location>
        <begin position="37"/>
        <end position="75"/>
    </location>
</feature>
<gene>
    <name evidence="2" type="ORF">A142_19930</name>
</gene>
<proteinExistence type="predicted"/>
<dbReference type="RefSeq" id="WP_019820349.1">
    <property type="nucleotide sequence ID" value="NZ_AJZD02000117.1"/>
</dbReference>
<name>A0A1E5FTB4_VIBSP</name>
<organism evidence="2 3">
    <name type="scientific">Vibrio splendidus 12E03</name>
    <dbReference type="NCBI Taxonomy" id="1191305"/>
    <lineage>
        <taxon>Bacteria</taxon>
        <taxon>Pseudomonadati</taxon>
        <taxon>Pseudomonadota</taxon>
        <taxon>Gammaproteobacteria</taxon>
        <taxon>Vibrionales</taxon>
        <taxon>Vibrionaceae</taxon>
        <taxon>Vibrio</taxon>
    </lineage>
</organism>
<protein>
    <submittedName>
        <fullName evidence="2">Uncharacterized protein</fullName>
    </submittedName>
</protein>
<dbReference type="Proteomes" id="UP000094802">
    <property type="component" value="Unassembled WGS sequence"/>
</dbReference>
<sequence length="75" mass="8787">MQEYLCENCTIAYCFDDCRSPLAQKEMIEVEELVRRVEVEHDDEKSEKGEKSEQGIEDSNSPNHSDIKNPHKQSW</sequence>
<feature type="compositionally biased region" description="Basic and acidic residues" evidence="1">
    <location>
        <begin position="37"/>
        <end position="54"/>
    </location>
</feature>